<keyword evidence="3" id="KW-0479">Metal-binding</keyword>
<evidence type="ECO:0000256" key="6">
    <source>
        <dbReference type="ARBA" id="ARBA00023014"/>
    </source>
</evidence>
<feature type="transmembrane region" description="Helical" evidence="7">
    <location>
        <begin position="194"/>
        <end position="211"/>
    </location>
</feature>
<keyword evidence="4" id="KW-0249">Electron transport</keyword>
<accession>A0A5C5UBC4</accession>
<keyword evidence="10" id="KW-1185">Reference proteome</keyword>
<keyword evidence="6" id="KW-0411">Iron-sulfur</keyword>
<evidence type="ECO:0000256" key="4">
    <source>
        <dbReference type="ARBA" id="ARBA00022982"/>
    </source>
</evidence>
<feature type="transmembrane region" description="Helical" evidence="7">
    <location>
        <begin position="385"/>
        <end position="405"/>
    </location>
</feature>
<dbReference type="Pfam" id="PF11614">
    <property type="entry name" value="FixG_C"/>
    <property type="match status" value="1"/>
</dbReference>
<organism evidence="9 10">
    <name type="scientific">Luteimonas marina</name>
    <dbReference type="NCBI Taxonomy" id="488485"/>
    <lineage>
        <taxon>Bacteria</taxon>
        <taxon>Pseudomonadati</taxon>
        <taxon>Pseudomonadota</taxon>
        <taxon>Gammaproteobacteria</taxon>
        <taxon>Lysobacterales</taxon>
        <taxon>Lysobacteraceae</taxon>
        <taxon>Luteimonas</taxon>
    </lineage>
</organism>
<dbReference type="InterPro" id="IPR032879">
    <property type="entry name" value="FixG_C"/>
</dbReference>
<comment type="caution">
    <text evidence="9">The sequence shown here is derived from an EMBL/GenBank/DDBJ whole genome shotgun (WGS) entry which is preliminary data.</text>
</comment>
<dbReference type="OrthoDB" id="9811700at2"/>
<dbReference type="GO" id="GO:0005886">
    <property type="term" value="C:plasma membrane"/>
    <property type="evidence" value="ECO:0007669"/>
    <property type="project" value="TreeGrafter"/>
</dbReference>
<feature type="transmembrane region" description="Helical" evidence="7">
    <location>
        <begin position="36"/>
        <end position="54"/>
    </location>
</feature>
<dbReference type="AlphaFoldDB" id="A0A5C5UBC4"/>
<dbReference type="GO" id="GO:0046872">
    <property type="term" value="F:metal ion binding"/>
    <property type="evidence" value="ECO:0007669"/>
    <property type="project" value="UniProtKB-KW"/>
</dbReference>
<dbReference type="PROSITE" id="PS00198">
    <property type="entry name" value="4FE4S_FER_1"/>
    <property type="match status" value="1"/>
</dbReference>
<feature type="domain" description="4Fe-4S ferredoxin-type" evidence="8">
    <location>
        <begin position="305"/>
        <end position="336"/>
    </location>
</feature>
<dbReference type="Pfam" id="PF13746">
    <property type="entry name" value="Fer4_18"/>
    <property type="match status" value="2"/>
</dbReference>
<evidence type="ECO:0000256" key="3">
    <source>
        <dbReference type="ARBA" id="ARBA00022723"/>
    </source>
</evidence>
<dbReference type="PANTHER" id="PTHR30176">
    <property type="entry name" value="FERREDOXIN-TYPE PROTEIN NAPH"/>
    <property type="match status" value="1"/>
</dbReference>
<keyword evidence="7" id="KW-0472">Membrane</keyword>
<keyword evidence="7" id="KW-0812">Transmembrane</keyword>
<protein>
    <submittedName>
        <fullName evidence="9">4Fe-4S binding protein</fullName>
    </submittedName>
</protein>
<evidence type="ECO:0000256" key="1">
    <source>
        <dbReference type="ARBA" id="ARBA00022448"/>
    </source>
</evidence>
<dbReference type="RefSeq" id="WP_146384377.1">
    <property type="nucleotide sequence ID" value="NZ_VOHK01000001.1"/>
</dbReference>
<proteinExistence type="predicted"/>
<reference evidence="9 10" key="1">
    <citation type="journal article" date="2008" name="Int. J. Syst. Evol. Microbiol.">
        <title>Luteimonas marina sp. nov., isolated from seawater.</title>
        <authorList>
            <person name="Baik K.S."/>
            <person name="Park S.C."/>
            <person name="Kim M.S."/>
            <person name="Kim E.M."/>
            <person name="Park C."/>
            <person name="Chun J."/>
            <person name="Seong C.N."/>
        </authorList>
    </citation>
    <scope>NUCLEOTIDE SEQUENCE [LARGE SCALE GENOMIC DNA]</scope>
    <source>
        <strain evidence="9 10">FR1330</strain>
    </source>
</reference>
<dbReference type="GO" id="GO:0051539">
    <property type="term" value="F:4 iron, 4 sulfur cluster binding"/>
    <property type="evidence" value="ECO:0007669"/>
    <property type="project" value="UniProtKB-KW"/>
</dbReference>
<evidence type="ECO:0000256" key="7">
    <source>
        <dbReference type="SAM" id="Phobius"/>
    </source>
</evidence>
<evidence type="ECO:0000313" key="10">
    <source>
        <dbReference type="Proteomes" id="UP000319980"/>
    </source>
</evidence>
<feature type="transmembrane region" description="Helical" evidence="7">
    <location>
        <begin position="156"/>
        <end position="174"/>
    </location>
</feature>
<dbReference type="Pfam" id="PF12801">
    <property type="entry name" value="Fer4_5"/>
    <property type="match status" value="1"/>
</dbReference>
<dbReference type="SUPFAM" id="SSF54862">
    <property type="entry name" value="4Fe-4S ferredoxins"/>
    <property type="match status" value="1"/>
</dbReference>
<dbReference type="InterPro" id="IPR017896">
    <property type="entry name" value="4Fe4S_Fe-S-bd"/>
</dbReference>
<dbReference type="InterPro" id="IPR013783">
    <property type="entry name" value="Ig-like_fold"/>
</dbReference>
<evidence type="ECO:0000256" key="5">
    <source>
        <dbReference type="ARBA" id="ARBA00023004"/>
    </source>
</evidence>
<evidence type="ECO:0000259" key="8">
    <source>
        <dbReference type="PROSITE" id="PS51379"/>
    </source>
</evidence>
<gene>
    <name evidence="9" type="ORF">FQY83_01255</name>
</gene>
<keyword evidence="7" id="KW-1133">Transmembrane helix</keyword>
<keyword evidence="1" id="KW-0813">Transport</keyword>
<evidence type="ECO:0000313" key="9">
    <source>
        <dbReference type="EMBL" id="TWT23306.1"/>
    </source>
</evidence>
<feature type="transmembrane region" description="Helical" evidence="7">
    <location>
        <begin position="83"/>
        <end position="104"/>
    </location>
</feature>
<keyword evidence="2" id="KW-0004">4Fe-4S</keyword>
<name>A0A5C5UBC4_9GAMM</name>
<dbReference type="InterPro" id="IPR051684">
    <property type="entry name" value="Electron_Trans/Redox"/>
</dbReference>
<dbReference type="Gene3D" id="2.60.40.10">
    <property type="entry name" value="Immunoglobulins"/>
    <property type="match status" value="1"/>
</dbReference>
<dbReference type="PROSITE" id="PS51379">
    <property type="entry name" value="4FE4S_FER_2"/>
    <property type="match status" value="1"/>
</dbReference>
<dbReference type="Proteomes" id="UP000319980">
    <property type="component" value="Unassembled WGS sequence"/>
</dbReference>
<dbReference type="EMBL" id="VOHK01000001">
    <property type="protein sequence ID" value="TWT23306.1"/>
    <property type="molecule type" value="Genomic_DNA"/>
</dbReference>
<dbReference type="PANTHER" id="PTHR30176:SF3">
    <property type="entry name" value="FERREDOXIN-TYPE PROTEIN NAPH"/>
    <property type="match status" value="1"/>
</dbReference>
<dbReference type="InterPro" id="IPR017900">
    <property type="entry name" value="4Fe4S_Fe_S_CS"/>
</dbReference>
<evidence type="ECO:0000256" key="2">
    <source>
        <dbReference type="ARBA" id="ARBA00022485"/>
    </source>
</evidence>
<keyword evidence="5" id="KW-0408">Iron</keyword>
<sequence length="516" mass="57698">MSRGIPIDVVDEGGNSLYVKERKVYPRDVSGPLNRLRVAAVFWLLGMFYLFPWLRWDGRQAVLFDLPARKFHVFGLTFWPQDFLFLALLLIIAALALFFFTALAGRLFCGYACPQTVWTEVFLWMERWTEGDRPKRMKLDAGPWTREKLLRKGAKHALWAVFALWTGFTFVGFFTPITELAARLPSLSWGGWETFWVLFYALATWGNAGFLREQVCKYMCPYARFQSAMFDRNTLIIAYDPMRGEPRGPRKRGLGSVLGRARGLLDMATAYDYVFRAGKHPSAATQAAHATGTITWDGELGEVKPLPKFAPEALGDCIDCTICVQVCPTGIDIRNGLQYECIACGACIDACDEVMAKVGYPKGLIRYSTQNAIDGKSTRVLRPRIFVYGLLLLGCIVAWAVGVGTRSDLIVEALRDRNALYRETADGAIENGYTLKLVNKSDRDRDFRISVESATHGIELRDNDGPLHAKAEAVVSVPVVLIARDGVSGRKDIRFIVESDDGASREVVDSSFFGPM</sequence>